<keyword evidence="2" id="KW-0479">Metal-binding</keyword>
<evidence type="ECO:0000256" key="4">
    <source>
        <dbReference type="ARBA" id="ARBA00022771"/>
    </source>
</evidence>
<dbReference type="SUPFAM" id="SSF46565">
    <property type="entry name" value="Chaperone J-domain"/>
    <property type="match status" value="1"/>
</dbReference>
<dbReference type="GO" id="GO:0006260">
    <property type="term" value="P:DNA replication"/>
    <property type="evidence" value="ECO:0007669"/>
    <property type="project" value="UniProtKB-KW"/>
</dbReference>
<evidence type="ECO:0000313" key="11">
    <source>
        <dbReference type="Proteomes" id="UP000031532"/>
    </source>
</evidence>
<keyword evidence="11" id="KW-1185">Reference proteome</keyword>
<evidence type="ECO:0000256" key="1">
    <source>
        <dbReference type="ARBA" id="ARBA00022705"/>
    </source>
</evidence>
<keyword evidence="3" id="KW-0677">Repeat</keyword>
<reference evidence="10 11" key="1">
    <citation type="journal article" date="2015" name="Genome Announc.">
        <title>Draft Genome Sequence of the Terrestrial Cyanobacterium Scytonema millei VB511283, Isolated from Eastern India.</title>
        <authorList>
            <person name="Sen D."/>
            <person name="Chandrababunaidu M.M."/>
            <person name="Singh D."/>
            <person name="Sanghi N."/>
            <person name="Ghorai A."/>
            <person name="Mishra G.P."/>
            <person name="Madduluri M."/>
            <person name="Adhikary S.P."/>
            <person name="Tripathy S."/>
        </authorList>
    </citation>
    <scope>NUCLEOTIDE SEQUENCE [LARGE SCALE GENOMIC DNA]</scope>
    <source>
        <strain evidence="10 11">VB511283</strain>
    </source>
</reference>
<evidence type="ECO:0000256" key="7">
    <source>
        <dbReference type="ARBA" id="ARBA00023186"/>
    </source>
</evidence>
<dbReference type="Proteomes" id="UP000031532">
    <property type="component" value="Unassembled WGS sequence"/>
</dbReference>
<dbReference type="EMBL" id="JTJC03000001">
    <property type="protein sequence ID" value="NHC33970.1"/>
    <property type="molecule type" value="Genomic_DNA"/>
</dbReference>
<keyword evidence="5" id="KW-0862">Zinc</keyword>
<dbReference type="Gene3D" id="1.10.287.110">
    <property type="entry name" value="DnaJ domain"/>
    <property type="match status" value="1"/>
</dbReference>
<comment type="caution">
    <text evidence="10">The sequence shown here is derived from an EMBL/GenBank/DDBJ whole genome shotgun (WGS) entry which is preliminary data.</text>
</comment>
<keyword evidence="4" id="KW-0863">Zinc-finger</keyword>
<evidence type="ECO:0000256" key="6">
    <source>
        <dbReference type="ARBA" id="ARBA00023016"/>
    </source>
</evidence>
<evidence type="ECO:0000256" key="5">
    <source>
        <dbReference type="ARBA" id="ARBA00022833"/>
    </source>
</evidence>
<organism evidence="10 11">
    <name type="scientific">Scytonema millei VB511283</name>
    <dbReference type="NCBI Taxonomy" id="1245923"/>
    <lineage>
        <taxon>Bacteria</taxon>
        <taxon>Bacillati</taxon>
        <taxon>Cyanobacteriota</taxon>
        <taxon>Cyanophyceae</taxon>
        <taxon>Nostocales</taxon>
        <taxon>Scytonemataceae</taxon>
        <taxon>Scytonema</taxon>
    </lineage>
</organism>
<dbReference type="GO" id="GO:0008270">
    <property type="term" value="F:zinc ion binding"/>
    <property type="evidence" value="ECO:0007669"/>
    <property type="project" value="UniProtKB-KW"/>
</dbReference>
<dbReference type="Pfam" id="PF00226">
    <property type="entry name" value="DnaJ"/>
    <property type="match status" value="1"/>
</dbReference>
<dbReference type="InterPro" id="IPR018253">
    <property type="entry name" value="DnaJ_domain_CS"/>
</dbReference>
<dbReference type="CDD" id="cd10747">
    <property type="entry name" value="DnaJ_C"/>
    <property type="match status" value="1"/>
</dbReference>
<dbReference type="InterPro" id="IPR008971">
    <property type="entry name" value="HSP40/DnaJ_pept-bd"/>
</dbReference>
<sequence>MQDLRNFRDYYEVLGVSRETSNEEIKKVFRRLARQYHPDLNPGNKEAEEKFKAIGEAYEVLSDPTRRAEYDQYTKYWNQPGFWSKQTSRAKTGDSRGNGNKVDYGAFPDFNNFVDQVLGRRKQARTATADDEPVTTAPRDPFRPGTTKAAYTVNARTTRRDIEAKLTIPLERAYEGGLERVRLQEDGRSLEVNMPPGMYTGQIVRLREQGIGGGDLYLKITVPPHPYFKLEGNDIAIQLPITPVEAILGGAVEVPTLDGLVQMNLPPGVRTGQRLRLAKKGYPDADGERGDQIVEIQIVVPRNISPEERDLYEKIRQIETFNPRADLPI</sequence>
<dbReference type="Gene3D" id="2.60.260.20">
    <property type="entry name" value="Urease metallochaperone UreE, N-terminal domain"/>
    <property type="match status" value="2"/>
</dbReference>
<dbReference type="PRINTS" id="PR00625">
    <property type="entry name" value="JDOMAIN"/>
</dbReference>
<name>A0A9X5E2E2_9CYAN</name>
<dbReference type="CDD" id="cd06257">
    <property type="entry name" value="DnaJ"/>
    <property type="match status" value="1"/>
</dbReference>
<dbReference type="OrthoDB" id="9779889at2"/>
<dbReference type="Pfam" id="PF01556">
    <property type="entry name" value="DnaJ_C"/>
    <property type="match status" value="1"/>
</dbReference>
<dbReference type="GO" id="GO:0005737">
    <property type="term" value="C:cytoplasm"/>
    <property type="evidence" value="ECO:0007669"/>
    <property type="project" value="TreeGrafter"/>
</dbReference>
<dbReference type="PANTHER" id="PTHR43096">
    <property type="entry name" value="DNAJ HOMOLOG 1, MITOCHONDRIAL-RELATED"/>
    <property type="match status" value="1"/>
</dbReference>
<keyword evidence="6" id="KW-0346">Stress response</keyword>
<dbReference type="InterPro" id="IPR036869">
    <property type="entry name" value="J_dom_sf"/>
</dbReference>
<dbReference type="PROSITE" id="PS00636">
    <property type="entry name" value="DNAJ_1"/>
    <property type="match status" value="1"/>
</dbReference>
<dbReference type="FunFam" id="2.60.260.20:FF:000005">
    <property type="entry name" value="Chaperone protein dnaJ 1, mitochondrial"/>
    <property type="match status" value="1"/>
</dbReference>
<dbReference type="AlphaFoldDB" id="A0A9X5E2E2"/>
<dbReference type="SMART" id="SM00271">
    <property type="entry name" value="DnaJ"/>
    <property type="match status" value="1"/>
</dbReference>
<dbReference type="InterPro" id="IPR002939">
    <property type="entry name" value="DnaJ_C"/>
</dbReference>
<dbReference type="InterPro" id="IPR001623">
    <property type="entry name" value="DnaJ_domain"/>
</dbReference>
<keyword evidence="7" id="KW-0143">Chaperone</keyword>
<evidence type="ECO:0000256" key="8">
    <source>
        <dbReference type="SAM" id="MobiDB-lite"/>
    </source>
</evidence>
<dbReference type="RefSeq" id="WP_039715429.1">
    <property type="nucleotide sequence ID" value="NZ_JTJC03000001.1"/>
</dbReference>
<dbReference type="PROSITE" id="PS50076">
    <property type="entry name" value="DNAJ_2"/>
    <property type="match status" value="1"/>
</dbReference>
<feature type="region of interest" description="Disordered" evidence="8">
    <location>
        <begin position="121"/>
        <end position="147"/>
    </location>
</feature>
<dbReference type="SUPFAM" id="SSF49493">
    <property type="entry name" value="HSP40/DnaJ peptide-binding domain"/>
    <property type="match status" value="2"/>
</dbReference>
<dbReference type="GO" id="GO:0042026">
    <property type="term" value="P:protein refolding"/>
    <property type="evidence" value="ECO:0007669"/>
    <property type="project" value="TreeGrafter"/>
</dbReference>
<evidence type="ECO:0000256" key="3">
    <source>
        <dbReference type="ARBA" id="ARBA00022737"/>
    </source>
</evidence>
<dbReference type="GO" id="GO:0051082">
    <property type="term" value="F:unfolded protein binding"/>
    <property type="evidence" value="ECO:0007669"/>
    <property type="project" value="InterPro"/>
</dbReference>
<proteinExistence type="predicted"/>
<keyword evidence="1" id="KW-0235">DNA replication</keyword>
<evidence type="ECO:0000256" key="2">
    <source>
        <dbReference type="ARBA" id="ARBA00022723"/>
    </source>
</evidence>
<evidence type="ECO:0000313" key="10">
    <source>
        <dbReference type="EMBL" id="NHC33970.1"/>
    </source>
</evidence>
<gene>
    <name evidence="10" type="ORF">QH73_0004705</name>
</gene>
<protein>
    <submittedName>
        <fullName evidence="10">DnaJ domain-containing protein</fullName>
    </submittedName>
</protein>
<dbReference type="PANTHER" id="PTHR43096:SF52">
    <property type="entry name" value="DNAJ HOMOLOG 1, MITOCHONDRIAL-RELATED"/>
    <property type="match status" value="1"/>
</dbReference>
<accession>A0A9X5E2E2</accession>
<evidence type="ECO:0000259" key="9">
    <source>
        <dbReference type="PROSITE" id="PS50076"/>
    </source>
</evidence>
<feature type="domain" description="J" evidence="9">
    <location>
        <begin position="9"/>
        <end position="74"/>
    </location>
</feature>